<name>A0A5J4KRG3_9CHLR</name>
<protein>
    <recommendedName>
        <fullName evidence="3">HEAT repeat domain-containing protein</fullName>
    </recommendedName>
</protein>
<dbReference type="Proteomes" id="UP000326912">
    <property type="component" value="Unassembled WGS sequence"/>
</dbReference>
<evidence type="ECO:0000313" key="1">
    <source>
        <dbReference type="EMBL" id="GER90223.1"/>
    </source>
</evidence>
<sequence length="203" mass="23425">MPNITLSLWGKKTSSEELVIAAQAFLAEKDPKMIPGHLSIFRMRRFPLGHEKILQLAQSTDKTIVNLAIQALAHLQHPDIRTLAYQLTEASPGDSDALYLLGNNYYPEDYQFIEEIIRHAPEEELHSAAIRTIDIFTNHPTINNLKALTEIYERVPCAYCRKKAIHLLIEQDIFPIWMMEECLYDSNEDIQKLILTYMQKDTL</sequence>
<dbReference type="EMBL" id="BKZW01000002">
    <property type="protein sequence ID" value="GER90223.1"/>
    <property type="molecule type" value="Genomic_DNA"/>
</dbReference>
<evidence type="ECO:0000313" key="2">
    <source>
        <dbReference type="Proteomes" id="UP000326912"/>
    </source>
</evidence>
<organism evidence="1 2">
    <name type="scientific">Dictyobacter vulcani</name>
    <dbReference type="NCBI Taxonomy" id="2607529"/>
    <lineage>
        <taxon>Bacteria</taxon>
        <taxon>Bacillati</taxon>
        <taxon>Chloroflexota</taxon>
        <taxon>Ktedonobacteria</taxon>
        <taxon>Ktedonobacterales</taxon>
        <taxon>Dictyobacteraceae</taxon>
        <taxon>Dictyobacter</taxon>
    </lineage>
</organism>
<evidence type="ECO:0008006" key="3">
    <source>
        <dbReference type="Google" id="ProtNLM"/>
    </source>
</evidence>
<proteinExistence type="predicted"/>
<dbReference type="AlphaFoldDB" id="A0A5J4KRG3"/>
<accession>A0A5J4KRG3</accession>
<reference evidence="1 2" key="1">
    <citation type="submission" date="2019-10" db="EMBL/GenBank/DDBJ databases">
        <title>Dictyobacter vulcani sp. nov., within the class Ktedonobacteria, isolated from soil of volcanic Mt. Zao.</title>
        <authorList>
            <person name="Zheng Y."/>
            <person name="Wang C.M."/>
            <person name="Sakai Y."/>
            <person name="Abe K."/>
            <person name="Yokota A."/>
            <person name="Yabe S."/>
        </authorList>
    </citation>
    <scope>NUCLEOTIDE SEQUENCE [LARGE SCALE GENOMIC DNA]</scope>
    <source>
        <strain evidence="1 2">W12</strain>
    </source>
</reference>
<dbReference type="RefSeq" id="WP_151757989.1">
    <property type="nucleotide sequence ID" value="NZ_BKZW01000002.1"/>
</dbReference>
<gene>
    <name evidence="1" type="ORF">KDW_43850</name>
</gene>
<comment type="caution">
    <text evidence="1">The sequence shown here is derived from an EMBL/GenBank/DDBJ whole genome shotgun (WGS) entry which is preliminary data.</text>
</comment>
<keyword evidence="2" id="KW-1185">Reference proteome</keyword>